<proteinExistence type="inferred from homology"/>
<dbReference type="InterPro" id="IPR036322">
    <property type="entry name" value="WD40_repeat_dom_sf"/>
</dbReference>
<keyword evidence="5" id="KW-0175">Coiled coil</keyword>
<evidence type="ECO:0000256" key="3">
    <source>
        <dbReference type="ARBA" id="ARBA00022737"/>
    </source>
</evidence>
<dbReference type="PROSITE" id="PS50082">
    <property type="entry name" value="WD_REPEATS_2"/>
    <property type="match status" value="3"/>
</dbReference>
<feature type="repeat" description="WD" evidence="4">
    <location>
        <begin position="173"/>
        <end position="207"/>
    </location>
</feature>
<comment type="similarity">
    <text evidence="1">Belongs to the WD repeat IPI3/WDR18 family.</text>
</comment>
<evidence type="ECO:0000313" key="7">
    <source>
        <dbReference type="Proteomes" id="UP001527925"/>
    </source>
</evidence>
<dbReference type="PANTHER" id="PTHR18763">
    <property type="entry name" value="WD-REPEAT PROTEIN 18"/>
    <property type="match status" value="1"/>
</dbReference>
<accession>A0ABR4N7R0</accession>
<dbReference type="Proteomes" id="UP001527925">
    <property type="component" value="Unassembled WGS sequence"/>
</dbReference>
<keyword evidence="3" id="KW-0677">Repeat</keyword>
<dbReference type="InterPro" id="IPR045227">
    <property type="entry name" value="WDR18/Ipi3/RID3"/>
</dbReference>
<name>A0ABR4N7R0_9FUNG</name>
<dbReference type="Gene3D" id="2.130.10.10">
    <property type="entry name" value="YVTN repeat-like/Quinoprotein amine dehydrogenase"/>
    <property type="match status" value="3"/>
</dbReference>
<evidence type="ECO:0000256" key="2">
    <source>
        <dbReference type="ARBA" id="ARBA00022574"/>
    </source>
</evidence>
<feature type="repeat" description="WD" evidence="4">
    <location>
        <begin position="329"/>
        <end position="370"/>
    </location>
</feature>
<protein>
    <submittedName>
        <fullName evidence="6">Pre-rRNA-processing protein ipi3</fullName>
    </submittedName>
</protein>
<evidence type="ECO:0000256" key="5">
    <source>
        <dbReference type="SAM" id="Coils"/>
    </source>
</evidence>
<dbReference type="EMBL" id="JADGIZ020000023">
    <property type="protein sequence ID" value="KAL2915561.1"/>
    <property type="molecule type" value="Genomic_DNA"/>
</dbReference>
<evidence type="ECO:0000256" key="4">
    <source>
        <dbReference type="PROSITE-ProRule" id="PRU00221"/>
    </source>
</evidence>
<feature type="coiled-coil region" evidence="5">
    <location>
        <begin position="475"/>
        <end position="502"/>
    </location>
</feature>
<sequence length="508" mass="53448">MLAEVAVSTSSRDSAVHIWDIRNGALLATLKGNTCAPGAAAVVPAVGTHLAGTHSAPVQAASALPGDPAAAADAAALPGTAQASAHAGPLSGSNWSSGEHGWMLPSLLIAAQSDRASVNAWSFSKAQPVAKSIVPERLACIAVANSGRFCAAGGISGRLYLWELASGNLMRMFDAHYKPVKTLRFTADDAWLLSGGEDAMIHVWALNDLLNESMDHQELPPKIRSLKGHTLPVTDLACGISLHNHARCFSSSLDKTCKIWDLATGTALVTVVFPRPLTCIAVDALETTVFAGSVDGTIRAVDLVRSANGSLRAIADGDIRDAEAEPRVFRSHTAAITCLSPSMDESLLVSGSEDGDCIVWDTSTRQPLRAFKAHKEPVSTVHVVLKPPGVGNPDAPSRVHLEQLKRFPVPRRSVDPGHTDGAAHAPVPVLPSRGIEALNDSLDTDNSSDAAYLIASVRQSAATQDAGGVAGPSELEILRSRLALVEKHNEELRRLNEELCESIVSRAL</sequence>
<dbReference type="PRINTS" id="PR00320">
    <property type="entry name" value="GPROTEINBRPT"/>
</dbReference>
<dbReference type="InterPro" id="IPR001680">
    <property type="entry name" value="WD40_rpt"/>
</dbReference>
<reference evidence="6 7" key="1">
    <citation type="submission" date="2023-09" db="EMBL/GenBank/DDBJ databases">
        <title>Pangenome analysis of Batrachochytrium dendrobatidis and related Chytrids.</title>
        <authorList>
            <person name="Yacoub M.N."/>
            <person name="Stajich J.E."/>
            <person name="James T.Y."/>
        </authorList>
    </citation>
    <scope>NUCLEOTIDE SEQUENCE [LARGE SCALE GENOMIC DNA]</scope>
    <source>
        <strain evidence="6 7">JEL0888</strain>
    </source>
</reference>
<evidence type="ECO:0000313" key="6">
    <source>
        <dbReference type="EMBL" id="KAL2915561.1"/>
    </source>
</evidence>
<dbReference type="PANTHER" id="PTHR18763:SF0">
    <property type="entry name" value="WD REPEAT-CONTAINING PROTEIN 18"/>
    <property type="match status" value="1"/>
</dbReference>
<dbReference type="SMART" id="SM00320">
    <property type="entry name" value="WD40"/>
    <property type="match status" value="5"/>
</dbReference>
<keyword evidence="2 4" id="KW-0853">WD repeat</keyword>
<keyword evidence="7" id="KW-1185">Reference proteome</keyword>
<dbReference type="InterPro" id="IPR015943">
    <property type="entry name" value="WD40/YVTN_repeat-like_dom_sf"/>
</dbReference>
<dbReference type="PROSITE" id="PS50294">
    <property type="entry name" value="WD_REPEATS_REGION"/>
    <property type="match status" value="2"/>
</dbReference>
<dbReference type="InterPro" id="IPR020472">
    <property type="entry name" value="WD40_PAC1"/>
</dbReference>
<evidence type="ECO:0000256" key="1">
    <source>
        <dbReference type="ARBA" id="ARBA00010143"/>
    </source>
</evidence>
<organism evidence="6 7">
    <name type="scientific">Polyrhizophydium stewartii</name>
    <dbReference type="NCBI Taxonomy" id="2732419"/>
    <lineage>
        <taxon>Eukaryota</taxon>
        <taxon>Fungi</taxon>
        <taxon>Fungi incertae sedis</taxon>
        <taxon>Chytridiomycota</taxon>
        <taxon>Chytridiomycota incertae sedis</taxon>
        <taxon>Chytridiomycetes</taxon>
        <taxon>Rhizophydiales</taxon>
        <taxon>Rhizophydiales incertae sedis</taxon>
        <taxon>Polyrhizophydium</taxon>
    </lineage>
</organism>
<dbReference type="PROSITE" id="PS00678">
    <property type="entry name" value="WD_REPEATS_1"/>
    <property type="match status" value="1"/>
</dbReference>
<comment type="caution">
    <text evidence="6">The sequence shown here is derived from an EMBL/GenBank/DDBJ whole genome shotgun (WGS) entry which is preliminary data.</text>
</comment>
<dbReference type="SUPFAM" id="SSF50978">
    <property type="entry name" value="WD40 repeat-like"/>
    <property type="match status" value="1"/>
</dbReference>
<dbReference type="Pfam" id="PF00400">
    <property type="entry name" value="WD40"/>
    <property type="match status" value="3"/>
</dbReference>
<gene>
    <name evidence="6" type="primary">IPI3</name>
    <name evidence="6" type="ORF">HK105_204963</name>
</gene>
<feature type="repeat" description="WD" evidence="4">
    <location>
        <begin position="7"/>
        <end position="29"/>
    </location>
</feature>
<dbReference type="InterPro" id="IPR019775">
    <property type="entry name" value="WD40_repeat_CS"/>
</dbReference>